<evidence type="ECO:0000256" key="1">
    <source>
        <dbReference type="SAM" id="Phobius"/>
    </source>
</evidence>
<dbReference type="Proteomes" id="UP000779233">
    <property type="component" value="Unassembled WGS sequence"/>
</dbReference>
<dbReference type="VEuPathDB" id="PlasmoDB:PVPAM_000023800"/>
<comment type="caution">
    <text evidence="2">The sequence shown here is derived from an EMBL/GenBank/DDBJ whole genome shotgun (WGS) entry which is preliminary data.</text>
</comment>
<keyword evidence="1" id="KW-0472">Membrane</keyword>
<organism evidence="2 3">
    <name type="scientific">Plasmodium vivax</name>
    <name type="common">malaria parasite P. vivax</name>
    <dbReference type="NCBI Taxonomy" id="5855"/>
    <lineage>
        <taxon>Eukaryota</taxon>
        <taxon>Sar</taxon>
        <taxon>Alveolata</taxon>
        <taxon>Apicomplexa</taxon>
        <taxon>Aconoidasida</taxon>
        <taxon>Haemosporida</taxon>
        <taxon>Plasmodiidae</taxon>
        <taxon>Plasmodium</taxon>
        <taxon>Plasmodium (Plasmodium)</taxon>
    </lineage>
</organism>
<dbReference type="AlphaFoldDB" id="A0A8S4HCM0"/>
<feature type="transmembrane region" description="Helical" evidence="1">
    <location>
        <begin position="233"/>
        <end position="254"/>
    </location>
</feature>
<feature type="transmembrane region" description="Helical" evidence="1">
    <location>
        <begin position="15"/>
        <end position="33"/>
    </location>
</feature>
<dbReference type="InterPro" id="IPR022139">
    <property type="entry name" value="Fam-L/Fam-M-like_plasmodium"/>
</dbReference>
<dbReference type="Pfam" id="PF12420">
    <property type="entry name" value="DUF3671"/>
    <property type="match status" value="1"/>
</dbReference>
<proteinExistence type="predicted"/>
<accession>A0A8S4HCM0</accession>
<reference evidence="2" key="1">
    <citation type="submission" date="2021-09" db="EMBL/GenBank/DDBJ databases">
        <authorList>
            <consortium name="Pathogen Informatics"/>
        </authorList>
    </citation>
    <scope>NUCLEOTIDE SEQUENCE</scope>
    <source>
        <strain evidence="2">PvW1</strain>
    </source>
</reference>
<gene>
    <name evidence="2" type="ORF">PVW1_100059400</name>
</gene>
<name>A0A8S4HCM0_PLAVI</name>
<protein>
    <submittedName>
        <fullName evidence="2">(malaria parasite P. vivax) hypothetical protein</fullName>
    </submittedName>
</protein>
<evidence type="ECO:0000313" key="2">
    <source>
        <dbReference type="EMBL" id="CAG9475195.1"/>
    </source>
</evidence>
<evidence type="ECO:0000313" key="3">
    <source>
        <dbReference type="Proteomes" id="UP000779233"/>
    </source>
</evidence>
<dbReference type="EMBL" id="CAJZCX010000005">
    <property type="protein sequence ID" value="CAG9475195.1"/>
    <property type="molecule type" value="Genomic_DNA"/>
</dbReference>
<keyword evidence="1" id="KW-0812">Transmembrane</keyword>
<feature type="transmembrane region" description="Helical" evidence="1">
    <location>
        <begin position="167"/>
        <end position="194"/>
    </location>
</feature>
<sequence>MIMIKSAHSKSKVKYLVFIKIVTFIFLSCTYQYNQDEYALSKTLESVNKVNISLDIRVHRLLTKHVYQSEIPTRELNNKVSFNRNNYKLEKGKRNNITFEQLKQCRSNNVDNYLKSYKNRYSKKKGLSKLDCYCEKKVLEKIHGLYGVGEKLRNEKKSLKIFFFKKYGIGLILFALISAPSVIFSILFGVYNWWDGILEFCEVEGHKDDKASESCSERHKYKWDPIVGYIKPVLMAFTFIMIIIILLFVFYTLIKVVKYEKLKSGQDKMSLKEYCRFSKDVFM</sequence>
<keyword evidence="1" id="KW-1133">Transmembrane helix</keyword>